<dbReference type="Proteomes" id="UP000289238">
    <property type="component" value="Unassembled WGS sequence"/>
</dbReference>
<dbReference type="InterPro" id="IPR001296">
    <property type="entry name" value="Glyco_trans_1"/>
</dbReference>
<dbReference type="OrthoDB" id="919017at2"/>
<evidence type="ECO:0000313" key="3">
    <source>
        <dbReference type="Proteomes" id="UP000289238"/>
    </source>
</evidence>
<keyword evidence="3" id="KW-1185">Reference proteome</keyword>
<evidence type="ECO:0000313" key="2">
    <source>
        <dbReference type="EMBL" id="RXG20448.1"/>
    </source>
</evidence>
<organism evidence="2 3">
    <name type="scientific">Leeuwenhoekiella aequorea</name>
    <dbReference type="NCBI Taxonomy" id="283736"/>
    <lineage>
        <taxon>Bacteria</taxon>
        <taxon>Pseudomonadati</taxon>
        <taxon>Bacteroidota</taxon>
        <taxon>Flavobacteriia</taxon>
        <taxon>Flavobacteriales</taxon>
        <taxon>Flavobacteriaceae</taxon>
        <taxon>Leeuwenhoekiella</taxon>
    </lineage>
</organism>
<comment type="caution">
    <text evidence="2">The sequence shown here is derived from an EMBL/GenBank/DDBJ whole genome shotgun (WGS) entry which is preliminary data.</text>
</comment>
<name>A0A4Q0P320_9FLAO</name>
<evidence type="ECO:0000259" key="1">
    <source>
        <dbReference type="Pfam" id="PF00534"/>
    </source>
</evidence>
<feature type="domain" description="Glycosyl transferase family 1" evidence="1">
    <location>
        <begin position="204"/>
        <end position="365"/>
    </location>
</feature>
<keyword evidence="2" id="KW-0808">Transferase</keyword>
<dbReference type="RefSeq" id="WP_128758744.1">
    <property type="nucleotide sequence ID" value="NZ_QOVM01000008.1"/>
</dbReference>
<accession>A0A4Q0P320</accession>
<protein>
    <submittedName>
        <fullName evidence="2">Glycosyltransferase involved in cell wall biosynthesis</fullName>
    </submittedName>
</protein>
<dbReference type="Gene3D" id="3.40.50.2000">
    <property type="entry name" value="Glycogen Phosphorylase B"/>
    <property type="match status" value="1"/>
</dbReference>
<dbReference type="Pfam" id="PF00534">
    <property type="entry name" value="Glycos_transf_1"/>
    <property type="match status" value="1"/>
</dbReference>
<dbReference type="GO" id="GO:0016757">
    <property type="term" value="F:glycosyltransferase activity"/>
    <property type="evidence" value="ECO:0007669"/>
    <property type="project" value="InterPro"/>
</dbReference>
<dbReference type="AlphaFoldDB" id="A0A4Q0P320"/>
<proteinExistence type="predicted"/>
<dbReference type="SUPFAM" id="SSF53756">
    <property type="entry name" value="UDP-Glycosyltransferase/glycogen phosphorylase"/>
    <property type="match status" value="1"/>
</dbReference>
<sequence length="390" mass="44894">MKVLFFDIQSTGHHSEYIDHIATYLQTNKPKGLFIFVVNTNFYSDFSFIVDKTKDLNNVFWKYVEGESLKKIFRSNLIRRSFLEYSLMMKYAKKYNVDEIIALYFNTLQISCILKRDKYRIKGILFQQFSAMDISGVKNNLKYFRKKITTLLYLKNSRIKSIFILNDAKSVKSLNTSFNTHIFKTLPDPIPKINISGHIKFDDFYKGISKEKLIYLHFGGLSDRKGTLECIEACSLLPSALQNKICLLIVGKSSSEEFGLKISETIEKAKKLCDVQILWYKDFVTNEMMKITFNAAHIVLMTNKNTEASSGILGHAVASNRKIIALDSGLIKRLVENYRIGFLISDITPNEIANAIISTLDISEKEVEPETLVFLNERNPLEFAHRVIYN</sequence>
<reference evidence="2 3" key="1">
    <citation type="submission" date="2018-07" db="EMBL/GenBank/DDBJ databases">
        <title>Leeuwenhoekiella genomics.</title>
        <authorList>
            <person name="Tahon G."/>
            <person name="Willems A."/>
        </authorList>
    </citation>
    <scope>NUCLEOTIDE SEQUENCE [LARGE SCALE GENOMIC DNA]</scope>
    <source>
        <strain evidence="2 3">LMG 22550</strain>
    </source>
</reference>
<dbReference type="EMBL" id="QOVM01000008">
    <property type="protein sequence ID" value="RXG20448.1"/>
    <property type="molecule type" value="Genomic_DNA"/>
</dbReference>
<gene>
    <name evidence="2" type="ORF">DSM00_2997</name>
</gene>